<organism evidence="1 2">
    <name type="scientific">Naganishia adeliensis</name>
    <dbReference type="NCBI Taxonomy" id="92952"/>
    <lineage>
        <taxon>Eukaryota</taxon>
        <taxon>Fungi</taxon>
        <taxon>Dikarya</taxon>
        <taxon>Basidiomycota</taxon>
        <taxon>Agaricomycotina</taxon>
        <taxon>Tremellomycetes</taxon>
        <taxon>Filobasidiales</taxon>
        <taxon>Filobasidiaceae</taxon>
        <taxon>Naganishia</taxon>
    </lineage>
</organism>
<evidence type="ECO:0000313" key="1">
    <source>
        <dbReference type="EMBL" id="KAJ9094155.1"/>
    </source>
</evidence>
<dbReference type="EMBL" id="JASBWS010000142">
    <property type="protein sequence ID" value="KAJ9094155.1"/>
    <property type="molecule type" value="Genomic_DNA"/>
</dbReference>
<gene>
    <name evidence="1" type="ORF">QFC20_006953</name>
</gene>
<accession>A0ACC2V5G8</accession>
<name>A0ACC2V5G8_9TREE</name>
<protein>
    <submittedName>
        <fullName evidence="1">Uncharacterized protein</fullName>
    </submittedName>
</protein>
<evidence type="ECO:0000313" key="2">
    <source>
        <dbReference type="Proteomes" id="UP001230649"/>
    </source>
</evidence>
<comment type="caution">
    <text evidence="1">The sequence shown here is derived from an EMBL/GenBank/DDBJ whole genome shotgun (WGS) entry which is preliminary data.</text>
</comment>
<reference evidence="1" key="1">
    <citation type="submission" date="2023-04" db="EMBL/GenBank/DDBJ databases">
        <title>Draft Genome sequencing of Naganishia species isolated from polar environments using Oxford Nanopore Technology.</title>
        <authorList>
            <person name="Leo P."/>
            <person name="Venkateswaran K."/>
        </authorList>
    </citation>
    <scope>NUCLEOTIDE SEQUENCE</scope>
    <source>
        <strain evidence="1">MNA-CCFEE 5262</strain>
    </source>
</reference>
<keyword evidence="2" id="KW-1185">Reference proteome</keyword>
<proteinExistence type="predicted"/>
<dbReference type="Proteomes" id="UP001230649">
    <property type="component" value="Unassembled WGS sequence"/>
</dbReference>
<sequence length="580" mass="63455">MSDAVALKAEANAAFAAKDFVKANELYSKAIELDPKNHVLYSNRSATKTSLRDYAGALEDADKCIEIEPSFVKGHARKGAALHGLGQLEEAKGLDDVKRALDSRGPPGGGDGGMSQFFKDPALLGKLAANPKTAAHMRDPAFLGKIQALARGGGQVDFASMLQDKRMLDVLSVAMGIDMQAFERPEGSNEMPEGMKEPTASPMEGVEATTSKSATVEDDTPEPPRAQPKKPSPAPAPAKEAVPGPSADEEEKTKAMAAKARGAEAYKQREFDAAIQAFNEAWETWPKDVTFLTNLAAVYFEQGDYPKCIETCEKAVDEGRSLRADYKVIAKALGRAGTAYEKQGDLVNAIKYYSKSLTEHRTADVLNKLRAAEKAKAEAEKQAYIDPELAEKAREEGNVHFKAGTFVEAVKCYTEAIKRLPSDPRAYNNRAAAYTKLAAFPEALKDAEEAIRIDPSFIKAYIRKSMVLYGMKEYEKALTACQDALVADTEKKHTREIEGQMQKCMMETYAQRSNETDEETLARAMKDPEIGQIMSDPVMQSLLQQAQNDPRALTEHMKNPMIKQKIQKLIAAGIIKTRSG</sequence>